<gene>
    <name evidence="3" type="ORF">AB6N35_17345</name>
</gene>
<dbReference type="InterPro" id="IPR045886">
    <property type="entry name" value="ThiF/MoeB/HesA"/>
</dbReference>
<reference evidence="4" key="1">
    <citation type="submission" date="2024-07" db="EMBL/GenBank/DDBJ databases">
        <title>Pseudomonas strain that inhibits Aeromonas fish pathogens.</title>
        <authorList>
            <person name="Wildschutte H."/>
        </authorList>
    </citation>
    <scope>NUCLEOTIDE SEQUENCE [LARGE SCALE GENOMIC DNA]</scope>
    <source>
        <strain evidence="4">n60</strain>
    </source>
</reference>
<organism evidence="3 4">
    <name type="scientific">Dietzia cinnamea</name>
    <dbReference type="NCBI Taxonomy" id="321318"/>
    <lineage>
        <taxon>Bacteria</taxon>
        <taxon>Bacillati</taxon>
        <taxon>Actinomycetota</taxon>
        <taxon>Actinomycetes</taxon>
        <taxon>Mycobacteriales</taxon>
        <taxon>Dietziaceae</taxon>
        <taxon>Dietzia</taxon>
    </lineage>
</organism>
<dbReference type="Gene3D" id="3.40.50.720">
    <property type="entry name" value="NAD(P)-binding Rossmann-like Domain"/>
    <property type="match status" value="1"/>
</dbReference>
<evidence type="ECO:0000259" key="2">
    <source>
        <dbReference type="Pfam" id="PF00899"/>
    </source>
</evidence>
<comment type="caution">
    <text evidence="3">The sequence shown here is derived from an EMBL/GenBank/DDBJ whole genome shotgun (WGS) entry which is preliminary data.</text>
</comment>
<dbReference type="PANTHER" id="PTHR43267:SF1">
    <property type="entry name" value="TRNA THREONYLCARBAMOYLADENOSINE DEHYDRATASE"/>
    <property type="match status" value="1"/>
</dbReference>
<dbReference type="EMBL" id="JBFTEZ010000004">
    <property type="protein sequence ID" value="MEX6466072.1"/>
    <property type="molecule type" value="Genomic_DNA"/>
</dbReference>
<keyword evidence="3" id="KW-0548">Nucleotidyltransferase</keyword>
<dbReference type="GO" id="GO:0016779">
    <property type="term" value="F:nucleotidyltransferase activity"/>
    <property type="evidence" value="ECO:0007669"/>
    <property type="project" value="UniProtKB-KW"/>
</dbReference>
<keyword evidence="4" id="KW-1185">Reference proteome</keyword>
<dbReference type="PANTHER" id="PTHR43267">
    <property type="entry name" value="TRNA THREONYLCARBAMOYLADENOSINE DEHYDRATASE"/>
    <property type="match status" value="1"/>
</dbReference>
<accession>A0ABV3YNL5</accession>
<evidence type="ECO:0000313" key="4">
    <source>
        <dbReference type="Proteomes" id="UP001560293"/>
    </source>
</evidence>
<sequence length="261" mass="28338">MTEDRDPSDRYDRPKLYYNYAGGNPSETQERISAAHVAIIGCGGIGNILSSALVSSGIGYITLIDCDTIEESNLTRQIMFREADVGLPKIDVLARELRNLNSVTEVRVIHADITDEDVLAEALPHCDFAALSADSPPQIIEWLDRIALRRGLPYLPVGYVCDMPVIGPMVVPALGSPGWNSGSSFIAKQSSTEHVDRSEHAPPAPKAKTQAPSHAWTNLVASGLAVDDILCYLGGFATPVSLNRRIGLNKTGLYFETQQFD</sequence>
<dbReference type="SUPFAM" id="SSF69572">
    <property type="entry name" value="Activating enzymes of the ubiquitin-like proteins"/>
    <property type="match status" value="1"/>
</dbReference>
<dbReference type="Pfam" id="PF00899">
    <property type="entry name" value="ThiF"/>
    <property type="match status" value="1"/>
</dbReference>
<protein>
    <submittedName>
        <fullName evidence="3">ThiF family adenylyltransferase</fullName>
    </submittedName>
</protein>
<feature type="region of interest" description="Disordered" evidence="1">
    <location>
        <begin position="190"/>
        <end position="212"/>
    </location>
</feature>
<keyword evidence="3" id="KW-0808">Transferase</keyword>
<dbReference type="InterPro" id="IPR000594">
    <property type="entry name" value="ThiF_NAD_FAD-bd"/>
</dbReference>
<feature type="compositionally biased region" description="Basic and acidic residues" evidence="1">
    <location>
        <begin position="191"/>
        <end position="200"/>
    </location>
</feature>
<proteinExistence type="predicted"/>
<evidence type="ECO:0000313" key="3">
    <source>
        <dbReference type="EMBL" id="MEX6466072.1"/>
    </source>
</evidence>
<dbReference type="RefSeq" id="WP_168169113.1">
    <property type="nucleotide sequence ID" value="NZ_JALXLT010000090.1"/>
</dbReference>
<dbReference type="Proteomes" id="UP001560293">
    <property type="component" value="Unassembled WGS sequence"/>
</dbReference>
<dbReference type="InterPro" id="IPR035985">
    <property type="entry name" value="Ubiquitin-activating_enz"/>
</dbReference>
<name>A0ABV3YNL5_9ACTN</name>
<dbReference type="CDD" id="cd01483">
    <property type="entry name" value="E1_enzyme_family"/>
    <property type="match status" value="1"/>
</dbReference>
<evidence type="ECO:0000256" key="1">
    <source>
        <dbReference type="SAM" id="MobiDB-lite"/>
    </source>
</evidence>
<feature type="domain" description="THIF-type NAD/FAD binding fold" evidence="2">
    <location>
        <begin position="26"/>
        <end position="248"/>
    </location>
</feature>